<evidence type="ECO:0000256" key="5">
    <source>
        <dbReference type="ARBA" id="ARBA00022643"/>
    </source>
</evidence>
<keyword evidence="5" id="KW-0288">FMN</keyword>
<keyword evidence="9" id="KW-0411">Iron-sulfur</keyword>
<keyword evidence="8" id="KW-0408">Iron</keyword>
<protein>
    <submittedName>
        <fullName evidence="12">FAD-dependent oxidoreductase</fullName>
    </submittedName>
</protein>
<dbReference type="Gene3D" id="3.50.50.60">
    <property type="entry name" value="FAD/NAD(P)-binding domain"/>
    <property type="match status" value="1"/>
</dbReference>
<dbReference type="PRINTS" id="PR00368">
    <property type="entry name" value="FADPNR"/>
</dbReference>
<keyword evidence="7" id="KW-0560">Oxidoreductase</keyword>
<keyword evidence="4" id="KW-0285">Flavoprotein</keyword>
<dbReference type="RefSeq" id="WP_226029110.1">
    <property type="nucleotide sequence ID" value="NZ_BAABIV010000002.1"/>
</dbReference>
<feature type="domain" description="FAD/NAD(P)-binding" evidence="11">
    <location>
        <begin position="386"/>
        <end position="620"/>
    </location>
</feature>
<proteinExistence type="inferred from homology"/>
<comment type="cofactor">
    <cofactor evidence="1">
        <name>FMN</name>
        <dbReference type="ChEBI" id="CHEBI:58210"/>
    </cofactor>
</comment>
<evidence type="ECO:0000256" key="2">
    <source>
        <dbReference type="ARBA" id="ARBA00001966"/>
    </source>
</evidence>
<sequence length="646" mass="68341">MAFASLSRPGSIGPLTLRNRVVKSSNTTGTCNPDGTVTQRTVNHYRRLGEGGTGLVMVEYTYVDDDASKSIHGQPGAANQNHVAGLGWLADEVRSTGAAIGLQLVHCGRQKFLGTRPMKSASSSSWNVIEAPFGVRPEPLTLDEIAGVVQSFGEAAQRAYQARFDLVEIHAGHGYMITNFLSPHTNDRTDAYGGSFENRARILLEIIDAVRARVPRDFPLSVRMSVTDYEPDGISIEESVRLAQLLAERGVDVIHASGGHHARMEWEVSSWFMPRQPHRWGWEKIKAAVPVPVIASGSLVTPEIAGEILDSGSADFVSLGRAMLADPDWTNKALSGRRLEIVPCIRCNDGCLDRGIDAKRSVGCTVNPEVAEEGRYPVERAPAAKRVAVAGGGPAGLRAAAVLHDRGHAVTVFEPGELGGALNHAVGSTVKQDLAALRVHLAHEVTRRGIEVRAEAADATALTSGFDEVVIATGAPQRRFAGEIADGALVLLPGEVTARREELSGHHVVVVGGGFQGCETALRLAELPGTSVTLVESGERLLRGNEVKYDALMLPGRLAQAGVGVHTGWEAVCAAEDGVRVRAASGAEKLLVADAAVLALGREPAGTGLADAVRAAGVPVSVVGSAARPGRVYDALHTAFFTARRI</sequence>
<dbReference type="InterPro" id="IPR001155">
    <property type="entry name" value="OxRdtase_FMN_N"/>
</dbReference>
<comment type="cofactor">
    <cofactor evidence="2">
        <name>[4Fe-4S] cluster</name>
        <dbReference type="ChEBI" id="CHEBI:49883"/>
    </cofactor>
</comment>
<dbReference type="SUPFAM" id="SSF51905">
    <property type="entry name" value="FAD/NAD(P)-binding domain"/>
    <property type="match status" value="1"/>
</dbReference>
<gene>
    <name evidence="12" type="ORF">GCM10023257_03670</name>
</gene>
<dbReference type="EMBL" id="BAABIV010000002">
    <property type="protein sequence ID" value="GAA4970936.1"/>
    <property type="molecule type" value="Genomic_DNA"/>
</dbReference>
<evidence type="ECO:0000256" key="9">
    <source>
        <dbReference type="ARBA" id="ARBA00023014"/>
    </source>
</evidence>
<comment type="similarity">
    <text evidence="3">In the N-terminal section; belongs to the NADH:flavin oxidoreductase/NADH oxidase family.</text>
</comment>
<feature type="domain" description="NADH:flavin oxidoreductase/NADH oxidase N-terminal" evidence="10">
    <location>
        <begin position="8"/>
        <end position="339"/>
    </location>
</feature>
<evidence type="ECO:0000256" key="6">
    <source>
        <dbReference type="ARBA" id="ARBA00022723"/>
    </source>
</evidence>
<evidence type="ECO:0000256" key="1">
    <source>
        <dbReference type="ARBA" id="ARBA00001917"/>
    </source>
</evidence>
<evidence type="ECO:0000313" key="12">
    <source>
        <dbReference type="EMBL" id="GAA4970936.1"/>
    </source>
</evidence>
<keyword evidence="13" id="KW-1185">Reference proteome</keyword>
<accession>A0ABP9HHM4</accession>
<evidence type="ECO:0000256" key="3">
    <source>
        <dbReference type="ARBA" id="ARBA00011048"/>
    </source>
</evidence>
<dbReference type="InterPro" id="IPR051793">
    <property type="entry name" value="NADH:flavin_oxidoreductase"/>
</dbReference>
<evidence type="ECO:0000256" key="4">
    <source>
        <dbReference type="ARBA" id="ARBA00022630"/>
    </source>
</evidence>
<dbReference type="Gene3D" id="3.20.20.70">
    <property type="entry name" value="Aldolase class I"/>
    <property type="match status" value="1"/>
</dbReference>
<evidence type="ECO:0000256" key="7">
    <source>
        <dbReference type="ARBA" id="ARBA00023002"/>
    </source>
</evidence>
<dbReference type="PANTHER" id="PTHR42917">
    <property type="entry name" value="2,4-DIENOYL-COA REDUCTASE"/>
    <property type="match status" value="1"/>
</dbReference>
<evidence type="ECO:0000259" key="10">
    <source>
        <dbReference type="Pfam" id="PF00724"/>
    </source>
</evidence>
<evidence type="ECO:0000256" key="8">
    <source>
        <dbReference type="ARBA" id="ARBA00023004"/>
    </source>
</evidence>
<dbReference type="InterPro" id="IPR013785">
    <property type="entry name" value="Aldolase_TIM"/>
</dbReference>
<name>A0ABP9HHM4_9ACTN</name>
<reference evidence="13" key="1">
    <citation type="journal article" date="2019" name="Int. J. Syst. Evol. Microbiol.">
        <title>The Global Catalogue of Microorganisms (GCM) 10K type strain sequencing project: providing services to taxonomists for standard genome sequencing and annotation.</title>
        <authorList>
            <consortium name="The Broad Institute Genomics Platform"/>
            <consortium name="The Broad Institute Genome Sequencing Center for Infectious Disease"/>
            <person name="Wu L."/>
            <person name="Ma J."/>
        </authorList>
    </citation>
    <scope>NUCLEOTIDE SEQUENCE [LARGE SCALE GENOMIC DNA]</scope>
    <source>
        <strain evidence="13">JCM 17657</strain>
    </source>
</reference>
<dbReference type="InterPro" id="IPR023753">
    <property type="entry name" value="FAD/NAD-binding_dom"/>
</dbReference>
<dbReference type="Pfam" id="PF00724">
    <property type="entry name" value="Oxidored_FMN"/>
    <property type="match status" value="1"/>
</dbReference>
<dbReference type="SUPFAM" id="SSF51395">
    <property type="entry name" value="FMN-linked oxidoreductases"/>
    <property type="match status" value="1"/>
</dbReference>
<dbReference type="CDD" id="cd02803">
    <property type="entry name" value="OYE_like_FMN_family"/>
    <property type="match status" value="1"/>
</dbReference>
<dbReference type="Pfam" id="PF07992">
    <property type="entry name" value="Pyr_redox_2"/>
    <property type="match status" value="1"/>
</dbReference>
<comment type="caution">
    <text evidence="12">The sequence shown here is derived from an EMBL/GenBank/DDBJ whole genome shotgun (WGS) entry which is preliminary data.</text>
</comment>
<dbReference type="InterPro" id="IPR036188">
    <property type="entry name" value="FAD/NAD-bd_sf"/>
</dbReference>
<dbReference type="Gene3D" id="3.40.50.720">
    <property type="entry name" value="NAD(P)-binding Rossmann-like Domain"/>
    <property type="match status" value="1"/>
</dbReference>
<keyword evidence="6" id="KW-0479">Metal-binding</keyword>
<evidence type="ECO:0000313" key="13">
    <source>
        <dbReference type="Proteomes" id="UP001500610"/>
    </source>
</evidence>
<dbReference type="PANTHER" id="PTHR42917:SF2">
    <property type="entry name" value="2,4-DIENOYL-COA REDUCTASE [(2E)-ENOYL-COA-PRODUCING]"/>
    <property type="match status" value="1"/>
</dbReference>
<dbReference type="Proteomes" id="UP001500610">
    <property type="component" value="Unassembled WGS sequence"/>
</dbReference>
<evidence type="ECO:0000259" key="11">
    <source>
        <dbReference type="Pfam" id="PF07992"/>
    </source>
</evidence>
<organism evidence="12 13">
    <name type="scientific">Streptomyces hyderabadensis</name>
    <dbReference type="NCBI Taxonomy" id="598549"/>
    <lineage>
        <taxon>Bacteria</taxon>
        <taxon>Bacillati</taxon>
        <taxon>Actinomycetota</taxon>
        <taxon>Actinomycetes</taxon>
        <taxon>Kitasatosporales</taxon>
        <taxon>Streptomycetaceae</taxon>
        <taxon>Streptomyces</taxon>
    </lineage>
</organism>